<dbReference type="EMBL" id="KM516906">
    <property type="protein sequence ID" value="AIP98383.1"/>
    <property type="molecule type" value="Genomic_RNA"/>
</dbReference>
<accession>A0A089GG52</accession>
<dbReference type="Proteomes" id="UP000168761">
    <property type="component" value="Segment"/>
</dbReference>
<keyword evidence="2" id="KW-1185">Reference proteome</keyword>
<reference evidence="2" key="1">
    <citation type="submission" date="2014-09" db="EMBL/GenBank/DDBJ databases">
        <title>Complete genome sequence of a rat hepatitis E virus strain isolated in the United States.</title>
        <authorList>
            <person name="Debing Y."/>
            <person name="Emerson S.U."/>
            <person name="Purcell R.H."/>
            <person name="Neyts J."/>
            <person name="Dallmeier K."/>
        </authorList>
    </citation>
    <scope>NUCLEOTIDE SEQUENCE [LARGE SCALE GENOMIC DNA]</scope>
</reference>
<proteinExistence type="predicted"/>
<evidence type="ECO:0000313" key="2">
    <source>
        <dbReference type="Proteomes" id="UP000168761"/>
    </source>
</evidence>
<organism evidence="1 2">
    <name type="scientific">Rocahepevirus ratti</name>
    <dbReference type="NCBI Taxonomy" id="1678145"/>
    <lineage>
        <taxon>Viruses</taxon>
        <taxon>Riboviria</taxon>
        <taxon>Orthornavirae</taxon>
        <taxon>Kitrinoviricota</taxon>
        <taxon>Alsuviricetes</taxon>
        <taxon>Hepelivirales</taxon>
        <taxon>Hepeviridae</taxon>
        <taxon>Orthohepevirinae</taxon>
        <taxon>Rocahepevirus</taxon>
    </lineage>
</organism>
<name>A0A089GG52_9VIRU</name>
<evidence type="ECO:0000313" key="1">
    <source>
        <dbReference type="EMBL" id="AIP98383.1"/>
    </source>
</evidence>
<protein>
    <submittedName>
        <fullName evidence="1">Uncharacterized protein</fullName>
    </submittedName>
</protein>
<sequence>MSPPRGLILLERPRLLRQRLPPLLMLRWFAPTCRILRPLSLLSFSPLCSLSLSPLFLGRIRYSALFIIFWRRTSGARLALAWRSVRTLGLLMSTPMSYTDAFSHLMVEICSAGEIARAAGRPITSAVAFLQGARLLIFPFAHVGSSAAGIMPRSASRSIPCTIYIRVRLPGQCVLMVCTLYML</sequence>